<comment type="subcellular location">
    <subcellularLocation>
        <location evidence="1">Cell membrane</location>
        <topology evidence="1">Multi-pass membrane protein</topology>
    </subcellularLocation>
</comment>
<keyword evidence="3 6" id="KW-0812">Transmembrane</keyword>
<dbReference type="Gene3D" id="1.20.1740.10">
    <property type="entry name" value="Amino acid/polyamine transporter I"/>
    <property type="match status" value="1"/>
</dbReference>
<feature type="transmembrane region" description="Helical" evidence="6">
    <location>
        <begin position="207"/>
        <end position="227"/>
    </location>
</feature>
<dbReference type="EMBL" id="JBHMBH010000019">
    <property type="protein sequence ID" value="MFB9714181.1"/>
    <property type="molecule type" value="Genomic_DNA"/>
</dbReference>
<evidence type="ECO:0000313" key="8">
    <source>
        <dbReference type="Proteomes" id="UP001589536"/>
    </source>
</evidence>
<dbReference type="RefSeq" id="WP_345043750.1">
    <property type="nucleotide sequence ID" value="NZ_BAABED010000001.1"/>
</dbReference>
<dbReference type="PIRSF" id="PIRSF006060">
    <property type="entry name" value="AA_transporter"/>
    <property type="match status" value="1"/>
</dbReference>
<feature type="transmembrane region" description="Helical" evidence="6">
    <location>
        <begin position="21"/>
        <end position="49"/>
    </location>
</feature>
<feature type="transmembrane region" description="Helical" evidence="6">
    <location>
        <begin position="135"/>
        <end position="154"/>
    </location>
</feature>
<reference evidence="7 8" key="1">
    <citation type="submission" date="2024-09" db="EMBL/GenBank/DDBJ databases">
        <authorList>
            <person name="Sun Q."/>
            <person name="Mori K."/>
        </authorList>
    </citation>
    <scope>NUCLEOTIDE SEQUENCE [LARGE SCALE GENOMIC DNA]</scope>
    <source>
        <strain evidence="7 8">JCM 13519</strain>
    </source>
</reference>
<keyword evidence="8" id="KW-1185">Reference proteome</keyword>
<proteinExistence type="predicted"/>
<evidence type="ECO:0000256" key="2">
    <source>
        <dbReference type="ARBA" id="ARBA00022475"/>
    </source>
</evidence>
<keyword evidence="5 6" id="KW-0472">Membrane</keyword>
<feature type="transmembrane region" description="Helical" evidence="6">
    <location>
        <begin position="414"/>
        <end position="436"/>
    </location>
</feature>
<feature type="transmembrane region" description="Helical" evidence="6">
    <location>
        <begin position="95"/>
        <end position="115"/>
    </location>
</feature>
<dbReference type="Pfam" id="PF13520">
    <property type="entry name" value="AA_permease_2"/>
    <property type="match status" value="1"/>
</dbReference>
<feature type="transmembrane region" description="Helical" evidence="6">
    <location>
        <begin position="347"/>
        <end position="367"/>
    </location>
</feature>
<name>A0ABV5UNT0_9MICC</name>
<organism evidence="7 8">
    <name type="scientific">Arthrobacter methylotrophus</name>
    <dbReference type="NCBI Taxonomy" id="121291"/>
    <lineage>
        <taxon>Bacteria</taxon>
        <taxon>Bacillati</taxon>
        <taxon>Actinomycetota</taxon>
        <taxon>Actinomycetes</taxon>
        <taxon>Micrococcales</taxon>
        <taxon>Micrococcaceae</taxon>
        <taxon>Arthrobacter</taxon>
    </lineage>
</organism>
<feature type="transmembrane region" description="Helical" evidence="6">
    <location>
        <begin position="448"/>
        <end position="474"/>
    </location>
</feature>
<evidence type="ECO:0000256" key="6">
    <source>
        <dbReference type="SAM" id="Phobius"/>
    </source>
</evidence>
<keyword evidence="4 6" id="KW-1133">Transmembrane helix</keyword>
<feature type="transmembrane region" description="Helical" evidence="6">
    <location>
        <begin position="248"/>
        <end position="269"/>
    </location>
</feature>
<feature type="transmembrane region" description="Helical" evidence="6">
    <location>
        <begin position="379"/>
        <end position="402"/>
    </location>
</feature>
<feature type="transmembrane region" description="Helical" evidence="6">
    <location>
        <begin position="55"/>
        <end position="74"/>
    </location>
</feature>
<protein>
    <submittedName>
        <fullName evidence="7">APC family permease</fullName>
    </submittedName>
</protein>
<evidence type="ECO:0000256" key="3">
    <source>
        <dbReference type="ARBA" id="ARBA00022692"/>
    </source>
</evidence>
<gene>
    <name evidence="7" type="ORF">ACFFPI_08410</name>
</gene>
<evidence type="ECO:0000256" key="1">
    <source>
        <dbReference type="ARBA" id="ARBA00004651"/>
    </source>
</evidence>
<comment type="caution">
    <text evidence="7">The sequence shown here is derived from an EMBL/GenBank/DDBJ whole genome shotgun (WGS) entry which is preliminary data.</text>
</comment>
<feature type="transmembrane region" description="Helical" evidence="6">
    <location>
        <begin position="166"/>
        <end position="187"/>
    </location>
</feature>
<dbReference type="InterPro" id="IPR050367">
    <property type="entry name" value="APC_superfamily"/>
</dbReference>
<accession>A0ABV5UNT0</accession>
<keyword evidence="2" id="KW-1003">Cell membrane</keyword>
<feature type="transmembrane region" description="Helical" evidence="6">
    <location>
        <begin position="289"/>
        <end position="313"/>
    </location>
</feature>
<sequence>MTITTSGPVGTKGLSKDELSLWGSTAIGLASTAPAFSLTSTLGLMAVAVGTHTPAAFLIAFIPMLFTAFAYKELNTADPDCGTTFTWASKAFGKLTGWMGGWGMAVSGIVVMANLAQIAGKYLWLLIDKDLADNLVLTTVTGVAFIAVMTWVNYRGIDIGEKMQQVFVWIQYGALAAFAVVAAGSLAGGSAKAGEAFSWDWFNPFTVSDVAAFTHAVLLALFVYWGWDTCLALNEETKNPTRNPGRAAVLASVLLLATYVGVTVIAMMVAGTGTDGTGLSNAKNSGDVLYALAGQFMGDWSWVVVVAVLISAVSSTQTTILPTARGTLSMAVHGALPKKFGHVHAKYLTPTFSTILMGVVSAAYFVGMTMISADLLTDSIAAIGLYIAFYYGLTGFTCAWTFRKTLASSARNLWMRGILPLAGGIMMAVAFIVSAIDMFRPDYGSTSFAGIGGTFLIGIGSLALGALLMTAWYAAGGRRAAAELAEATA</sequence>
<dbReference type="Proteomes" id="UP001589536">
    <property type="component" value="Unassembled WGS sequence"/>
</dbReference>
<dbReference type="InterPro" id="IPR002293">
    <property type="entry name" value="AA/rel_permease1"/>
</dbReference>
<dbReference type="PANTHER" id="PTHR42770">
    <property type="entry name" value="AMINO ACID TRANSPORTER-RELATED"/>
    <property type="match status" value="1"/>
</dbReference>
<evidence type="ECO:0000313" key="7">
    <source>
        <dbReference type="EMBL" id="MFB9714181.1"/>
    </source>
</evidence>
<evidence type="ECO:0000256" key="4">
    <source>
        <dbReference type="ARBA" id="ARBA00022989"/>
    </source>
</evidence>
<dbReference type="PANTHER" id="PTHR42770:SF7">
    <property type="entry name" value="MEMBRANE PROTEIN"/>
    <property type="match status" value="1"/>
</dbReference>
<evidence type="ECO:0000256" key="5">
    <source>
        <dbReference type="ARBA" id="ARBA00023136"/>
    </source>
</evidence>